<reference evidence="2" key="1">
    <citation type="journal article" date="2018" name="Gigascience">
        <title>Genome assembly of the Pink Ipe (Handroanthus impetiginosus, Bignoniaceae), a highly valued, ecologically keystone Neotropical timber forest tree.</title>
        <authorList>
            <person name="Silva-Junior O.B."/>
            <person name="Grattapaglia D."/>
            <person name="Novaes E."/>
            <person name="Collevatti R.G."/>
        </authorList>
    </citation>
    <scope>NUCLEOTIDE SEQUENCE [LARGE SCALE GENOMIC DNA]</scope>
    <source>
        <strain evidence="2">cv. UFG-1</strain>
    </source>
</reference>
<name>A0A2G9GWB8_9LAMI</name>
<keyword evidence="2" id="KW-1185">Reference proteome</keyword>
<evidence type="ECO:0000313" key="2">
    <source>
        <dbReference type="Proteomes" id="UP000231279"/>
    </source>
</evidence>
<dbReference type="OrthoDB" id="1872195at2759"/>
<sequence length="69" mass="7881">MVCVCFLVDQKRVMRRSKPVAGMCSRCHGGAWVADMQTVTRFCYIPFYYKSWKAVVCSLCGSILKSYNT</sequence>
<proteinExistence type="predicted"/>
<dbReference type="PANTHER" id="PTHR33320:SF2">
    <property type="entry name" value="OS07G0564200 PROTEIN"/>
    <property type="match status" value="1"/>
</dbReference>
<evidence type="ECO:0000313" key="1">
    <source>
        <dbReference type="EMBL" id="PIN09586.1"/>
    </source>
</evidence>
<dbReference type="Proteomes" id="UP000231279">
    <property type="component" value="Unassembled WGS sequence"/>
</dbReference>
<organism evidence="1 2">
    <name type="scientific">Handroanthus impetiginosus</name>
    <dbReference type="NCBI Taxonomy" id="429701"/>
    <lineage>
        <taxon>Eukaryota</taxon>
        <taxon>Viridiplantae</taxon>
        <taxon>Streptophyta</taxon>
        <taxon>Embryophyta</taxon>
        <taxon>Tracheophyta</taxon>
        <taxon>Spermatophyta</taxon>
        <taxon>Magnoliopsida</taxon>
        <taxon>eudicotyledons</taxon>
        <taxon>Gunneridae</taxon>
        <taxon>Pentapetalae</taxon>
        <taxon>asterids</taxon>
        <taxon>lamiids</taxon>
        <taxon>Lamiales</taxon>
        <taxon>Bignoniaceae</taxon>
        <taxon>Crescentiina</taxon>
        <taxon>Tabebuia alliance</taxon>
        <taxon>Handroanthus</taxon>
    </lineage>
</organism>
<comment type="caution">
    <text evidence="1">The sequence shown here is derived from an EMBL/GenBank/DDBJ whole genome shotgun (WGS) entry which is preliminary data.</text>
</comment>
<protein>
    <recommendedName>
        <fullName evidence="3">Zinc-ribbon 15 domain-containing protein</fullName>
    </recommendedName>
</protein>
<dbReference type="STRING" id="429701.A0A2G9GWB8"/>
<accession>A0A2G9GWB8</accession>
<dbReference type="EMBL" id="NKXS01003499">
    <property type="protein sequence ID" value="PIN09586.1"/>
    <property type="molecule type" value="Genomic_DNA"/>
</dbReference>
<dbReference type="AlphaFoldDB" id="A0A2G9GWB8"/>
<evidence type="ECO:0008006" key="3">
    <source>
        <dbReference type="Google" id="ProtNLM"/>
    </source>
</evidence>
<gene>
    <name evidence="1" type="ORF">CDL12_17835</name>
</gene>
<dbReference type="PANTHER" id="PTHR33320">
    <property type="entry name" value="METHIONYL-TRNA SYNTHETASE"/>
    <property type="match status" value="1"/>
</dbReference>